<dbReference type="EMBL" id="LAZR01042839">
    <property type="protein sequence ID" value="KKL08537.1"/>
    <property type="molecule type" value="Genomic_DNA"/>
</dbReference>
<proteinExistence type="predicted"/>
<feature type="non-terminal residue" evidence="1">
    <location>
        <position position="1"/>
    </location>
</feature>
<reference evidence="1" key="1">
    <citation type="journal article" date="2015" name="Nature">
        <title>Complex archaea that bridge the gap between prokaryotes and eukaryotes.</title>
        <authorList>
            <person name="Spang A."/>
            <person name="Saw J.H."/>
            <person name="Jorgensen S.L."/>
            <person name="Zaremba-Niedzwiedzka K."/>
            <person name="Martijn J."/>
            <person name="Lind A.E."/>
            <person name="van Eijk R."/>
            <person name="Schleper C."/>
            <person name="Guy L."/>
            <person name="Ettema T.J."/>
        </authorList>
    </citation>
    <scope>NUCLEOTIDE SEQUENCE</scope>
</reference>
<accession>A0A0F9B420</accession>
<name>A0A0F9B420_9ZZZZ</name>
<dbReference type="AlphaFoldDB" id="A0A0F9B420"/>
<gene>
    <name evidence="1" type="ORF">LCGC14_2574850</name>
</gene>
<protein>
    <submittedName>
        <fullName evidence="1">Uncharacterized protein</fullName>
    </submittedName>
</protein>
<comment type="caution">
    <text evidence="1">The sequence shown here is derived from an EMBL/GenBank/DDBJ whole genome shotgun (WGS) entry which is preliminary data.</text>
</comment>
<sequence>DDNAQCLRCRKQYFYETTDSGKQYRYFTDKEKETQILLKDADYEEFAIPPGMWLYGVKHPITREYKCDIIAKDAEDARRKTGWDLSEIPYEMPVHTIPLKKGPDIKAEVTVKEESEKKERKKKVVEKTLKKVKREGPSLKDVIIEFTKTLKPINKDKFVKGVHKILIARMTKENKTVDKDHLLKRSKLYWSMYGKGVSS</sequence>
<evidence type="ECO:0000313" key="1">
    <source>
        <dbReference type="EMBL" id="KKL08537.1"/>
    </source>
</evidence>
<organism evidence="1">
    <name type="scientific">marine sediment metagenome</name>
    <dbReference type="NCBI Taxonomy" id="412755"/>
    <lineage>
        <taxon>unclassified sequences</taxon>
        <taxon>metagenomes</taxon>
        <taxon>ecological metagenomes</taxon>
    </lineage>
</organism>